<name>A0AAD1ADD8_9MICO</name>
<gene>
    <name evidence="1" type="ORF">C7V51_11150</name>
</gene>
<dbReference type="KEGG" id="ria:C7V51_11150"/>
<sequence length="113" mass="12217">MFATWEMTMNEELALAQVRELDDVIAQLDTVRGEADGLRVDDYKDAGGALWAGQSRTSFTDALDAARSDHARISDQIGQAIGDCKSKQRALAFSINPLEHPVLSAQAVAIALN</sequence>
<evidence type="ECO:0000313" key="2">
    <source>
        <dbReference type="Proteomes" id="UP000283946"/>
    </source>
</evidence>
<proteinExistence type="predicted"/>
<reference evidence="1 2" key="1">
    <citation type="submission" date="2018-03" db="EMBL/GenBank/DDBJ databases">
        <title>Bacteriophage NCPPB3778 and a type I-E CRISPR drive the evolution of the US Biological Select Agent, Rathayibacter toxicus.</title>
        <authorList>
            <person name="Davis E.W.II."/>
            <person name="Tabima J.F."/>
            <person name="Weisberg A.J."/>
            <person name="Dantas Lopes L."/>
            <person name="Wiseman M.S."/>
            <person name="Wiseman M.S."/>
            <person name="Pupko T."/>
            <person name="Belcher M.S."/>
            <person name="Sechler A.J."/>
            <person name="Tancos M.A."/>
            <person name="Schroeder B.K."/>
            <person name="Murray T.D."/>
            <person name="Luster D.G."/>
            <person name="Schneider W.L."/>
            <person name="Rogers E."/>
            <person name="Andreote F.D."/>
            <person name="Grunwald N.J."/>
            <person name="Putnam M.L."/>
            <person name="Chang J.H."/>
        </authorList>
    </citation>
    <scope>NUCLEOTIDE SEQUENCE [LARGE SCALE GENOMIC DNA]</scope>
    <source>
        <strain evidence="1 2">NCCPB 2253</strain>
    </source>
</reference>
<dbReference type="EMBL" id="CP028130">
    <property type="protein sequence ID" value="AZZ56376.1"/>
    <property type="molecule type" value="Genomic_DNA"/>
</dbReference>
<organism evidence="1 2">
    <name type="scientific">Rathayibacter iranicus</name>
    <dbReference type="NCBI Taxonomy" id="59737"/>
    <lineage>
        <taxon>Bacteria</taxon>
        <taxon>Bacillati</taxon>
        <taxon>Actinomycetota</taxon>
        <taxon>Actinomycetes</taxon>
        <taxon>Micrococcales</taxon>
        <taxon>Microbacteriaceae</taxon>
        <taxon>Rathayibacter</taxon>
    </lineage>
</organism>
<dbReference type="Proteomes" id="UP000283946">
    <property type="component" value="Chromosome"/>
</dbReference>
<protein>
    <submittedName>
        <fullName evidence="1">Uncharacterized protein</fullName>
    </submittedName>
</protein>
<evidence type="ECO:0000313" key="1">
    <source>
        <dbReference type="EMBL" id="AZZ56376.1"/>
    </source>
</evidence>
<accession>A0AAD1ADD8</accession>
<dbReference type="AlphaFoldDB" id="A0AAD1ADD8"/>